<dbReference type="CDD" id="cd00761">
    <property type="entry name" value="Glyco_tranf_GTA_type"/>
    <property type="match status" value="1"/>
</dbReference>
<keyword evidence="3 5" id="KW-0808">Transferase</keyword>
<dbReference type="AlphaFoldDB" id="A0A1I3PRN9"/>
<reference evidence="5 6" key="1">
    <citation type="submission" date="2016-10" db="EMBL/GenBank/DDBJ databases">
        <authorList>
            <person name="de Groot N.N."/>
        </authorList>
    </citation>
    <scope>NUCLEOTIDE SEQUENCE [LARGE SCALE GENOMIC DNA]</scope>
    <source>
        <strain evidence="5 6">CGMCC 1.11030</strain>
    </source>
</reference>
<evidence type="ECO:0000259" key="4">
    <source>
        <dbReference type="Pfam" id="PF00535"/>
    </source>
</evidence>
<evidence type="ECO:0000256" key="1">
    <source>
        <dbReference type="ARBA" id="ARBA00006739"/>
    </source>
</evidence>
<evidence type="ECO:0000256" key="3">
    <source>
        <dbReference type="ARBA" id="ARBA00022679"/>
    </source>
</evidence>
<dbReference type="RefSeq" id="WP_092866033.1">
    <property type="nucleotide sequence ID" value="NZ_FOQH01000020.1"/>
</dbReference>
<keyword evidence="2" id="KW-0328">Glycosyltransferase</keyword>
<evidence type="ECO:0000313" key="5">
    <source>
        <dbReference type="EMBL" id="SFJ24159.1"/>
    </source>
</evidence>
<dbReference type="InterPro" id="IPR001173">
    <property type="entry name" value="Glyco_trans_2-like"/>
</dbReference>
<organism evidence="5 6">
    <name type="scientific">Albimonas pacifica</name>
    <dbReference type="NCBI Taxonomy" id="1114924"/>
    <lineage>
        <taxon>Bacteria</taxon>
        <taxon>Pseudomonadati</taxon>
        <taxon>Pseudomonadota</taxon>
        <taxon>Alphaproteobacteria</taxon>
        <taxon>Rhodobacterales</taxon>
        <taxon>Paracoccaceae</taxon>
        <taxon>Albimonas</taxon>
    </lineage>
</organism>
<evidence type="ECO:0000256" key="2">
    <source>
        <dbReference type="ARBA" id="ARBA00022676"/>
    </source>
</evidence>
<dbReference type="PANTHER" id="PTHR43685">
    <property type="entry name" value="GLYCOSYLTRANSFERASE"/>
    <property type="match status" value="1"/>
</dbReference>
<evidence type="ECO:0000313" key="6">
    <source>
        <dbReference type="Proteomes" id="UP000199377"/>
    </source>
</evidence>
<dbReference type="EMBL" id="FOQH01000020">
    <property type="protein sequence ID" value="SFJ24159.1"/>
    <property type="molecule type" value="Genomic_DNA"/>
</dbReference>
<gene>
    <name evidence="5" type="ORF">SAMN05216258_1206</name>
</gene>
<dbReference type="GO" id="GO:0016757">
    <property type="term" value="F:glycosyltransferase activity"/>
    <property type="evidence" value="ECO:0007669"/>
    <property type="project" value="UniProtKB-KW"/>
</dbReference>
<dbReference type="Proteomes" id="UP000199377">
    <property type="component" value="Unassembled WGS sequence"/>
</dbReference>
<dbReference type="OrthoDB" id="5291101at2"/>
<name>A0A1I3PRN9_9RHOB</name>
<dbReference type="Pfam" id="PF00535">
    <property type="entry name" value="Glycos_transf_2"/>
    <property type="match status" value="1"/>
</dbReference>
<dbReference type="InterPro" id="IPR050834">
    <property type="entry name" value="Glycosyltransf_2"/>
</dbReference>
<dbReference type="Gene3D" id="3.90.550.10">
    <property type="entry name" value="Spore Coat Polysaccharide Biosynthesis Protein SpsA, Chain A"/>
    <property type="match status" value="1"/>
</dbReference>
<feature type="domain" description="Glycosyltransferase 2-like" evidence="4">
    <location>
        <begin position="10"/>
        <end position="171"/>
    </location>
</feature>
<dbReference type="SUPFAM" id="SSF53448">
    <property type="entry name" value="Nucleotide-diphospho-sugar transferases"/>
    <property type="match status" value="1"/>
</dbReference>
<dbReference type="STRING" id="1114924.SAMN05216258_1206"/>
<dbReference type="PANTHER" id="PTHR43685:SF5">
    <property type="entry name" value="GLYCOSYLTRANSFERASE EPSE-RELATED"/>
    <property type="match status" value="1"/>
</dbReference>
<protein>
    <submittedName>
        <fullName evidence="5">Glycosyl transferase family 2</fullName>
    </submittedName>
</protein>
<comment type="similarity">
    <text evidence="1">Belongs to the glycosyltransferase 2 family.</text>
</comment>
<accession>A0A1I3PRN9</accession>
<dbReference type="InterPro" id="IPR029044">
    <property type="entry name" value="Nucleotide-diphossugar_trans"/>
</dbReference>
<proteinExistence type="inferred from homology"/>
<sequence>MSEAPPVVSAICAWFNRSEVLDETLDSLLGQREAPPFEVIVVNDGSRDPKVREILDARAAQDPRLKAIHQANAGFVHAIRAAADAAQGRYLAVMGAGDVSHPLRFARQAAALDADPGLLAAGCWYEDRAPDGAGGWRTVAAHRNAAPAGPADLHVRNPYAHGEVMMRREAYQAVGGYRTFFKNSQDADLWLRLIERGRLGQVEEALYERRIFADGISGDVDKMLRQSFYSSMAIAMSKTRLKGEEDLVDRYGEEARWMRPRTTRSARRFLIAAAVHRHRGDIARSDQMLGLCARENPLYAVGVAGLRLALAAPKATGLPALGMTVLRKVSPAVNRFIAAGG</sequence>
<keyword evidence="6" id="KW-1185">Reference proteome</keyword>